<dbReference type="EMBL" id="CP064942">
    <property type="protein sequence ID" value="QPH53576.1"/>
    <property type="molecule type" value="Genomic_DNA"/>
</dbReference>
<dbReference type="Proteomes" id="UP000594800">
    <property type="component" value="Chromosome"/>
</dbReference>
<evidence type="ECO:0000313" key="3">
    <source>
        <dbReference type="Proteomes" id="UP000594800"/>
    </source>
</evidence>
<proteinExistence type="predicted"/>
<keyword evidence="1" id="KW-1133">Transmembrane helix</keyword>
<dbReference type="Pfam" id="PF10003">
    <property type="entry name" value="DUF2244"/>
    <property type="match status" value="1"/>
</dbReference>
<protein>
    <submittedName>
        <fullName evidence="2">DUF2244 domain-containing protein</fullName>
    </submittedName>
</protein>
<name>A0A7S9LR38_9RHOB</name>
<keyword evidence="3" id="KW-1185">Reference proteome</keyword>
<dbReference type="AlphaFoldDB" id="A0A7S9LR38"/>
<dbReference type="KEGG" id="poz:I0K15_17615"/>
<dbReference type="InterPro" id="IPR019253">
    <property type="entry name" value="DUF2244_TM"/>
</dbReference>
<accession>A0A7S9LR38</accession>
<keyword evidence="1" id="KW-0472">Membrane</keyword>
<dbReference type="RefSeq" id="WP_196102785.1">
    <property type="nucleotide sequence ID" value="NZ_CP064942.1"/>
</dbReference>
<keyword evidence="1" id="KW-0812">Transmembrane</keyword>
<organism evidence="2 3">
    <name type="scientific">Pontivivens ytuae</name>
    <dbReference type="NCBI Taxonomy" id="2789856"/>
    <lineage>
        <taxon>Bacteria</taxon>
        <taxon>Pseudomonadati</taxon>
        <taxon>Pseudomonadota</taxon>
        <taxon>Alphaproteobacteria</taxon>
        <taxon>Rhodobacterales</taxon>
        <taxon>Paracoccaceae</taxon>
        <taxon>Pontivivens</taxon>
    </lineage>
</organism>
<sequence length="158" mass="18356">MVETRQSEPILSLTLWPHQSLTAEGFEVMSWVIGLGLALPVVPFIGTPVFWGLLPFVGGAFLLFRWMVRYNQRKRRLREELRIWPDLITVERIEADGTTRDWQANPHWVRVQLREDAKIENYLTLKGAGREIELGAFLSPEERVALKEDLERALVRAY</sequence>
<feature type="transmembrane region" description="Helical" evidence="1">
    <location>
        <begin position="21"/>
        <end position="42"/>
    </location>
</feature>
<evidence type="ECO:0000256" key="1">
    <source>
        <dbReference type="SAM" id="Phobius"/>
    </source>
</evidence>
<gene>
    <name evidence="2" type="ORF">I0K15_17615</name>
</gene>
<feature type="transmembrane region" description="Helical" evidence="1">
    <location>
        <begin position="48"/>
        <end position="68"/>
    </location>
</feature>
<reference evidence="2 3" key="1">
    <citation type="submission" date="2020-11" db="EMBL/GenBank/DDBJ databases">
        <title>Description of Pontivivens ytuae sp. nov. isolated from deep sea sediment of Mariana Trench.</title>
        <authorList>
            <person name="Wang Z."/>
            <person name="Sun Q.-L."/>
            <person name="Xu X.-D."/>
            <person name="Tang Y.-Z."/>
            <person name="Zhang J."/>
        </authorList>
    </citation>
    <scope>NUCLEOTIDE SEQUENCE [LARGE SCALE GENOMIC DNA]</scope>
    <source>
        <strain evidence="2 3">MT2928</strain>
    </source>
</reference>
<evidence type="ECO:0000313" key="2">
    <source>
        <dbReference type="EMBL" id="QPH53576.1"/>
    </source>
</evidence>